<dbReference type="AlphaFoldDB" id="A0A1G7N7T7"/>
<evidence type="ECO:0000313" key="3">
    <source>
        <dbReference type="Proteomes" id="UP000182284"/>
    </source>
</evidence>
<feature type="chain" id="PRO_5010259727" description="Muramidase (Phage lambda lysozyme)" evidence="1">
    <location>
        <begin position="31"/>
        <end position="253"/>
    </location>
</feature>
<dbReference type="Gene3D" id="1.10.530.10">
    <property type="match status" value="1"/>
</dbReference>
<dbReference type="SUPFAM" id="SSF53955">
    <property type="entry name" value="Lysozyme-like"/>
    <property type="match status" value="1"/>
</dbReference>
<dbReference type="InterPro" id="IPR023346">
    <property type="entry name" value="Lysozyme-like_dom_sf"/>
</dbReference>
<keyword evidence="1" id="KW-0732">Signal</keyword>
<accession>A0A1G7N7T7</accession>
<dbReference type="Proteomes" id="UP000182284">
    <property type="component" value="Unassembled WGS sequence"/>
</dbReference>
<organism evidence="2 3">
    <name type="scientific">Celeribacter baekdonensis</name>
    <dbReference type="NCBI Taxonomy" id="875171"/>
    <lineage>
        <taxon>Bacteria</taxon>
        <taxon>Pseudomonadati</taxon>
        <taxon>Pseudomonadota</taxon>
        <taxon>Alphaproteobacteria</taxon>
        <taxon>Rhodobacterales</taxon>
        <taxon>Roseobacteraceae</taxon>
        <taxon>Celeribacter</taxon>
    </lineage>
</organism>
<name>A0A1G7N7T7_9RHOB</name>
<feature type="signal peptide" evidence="1">
    <location>
        <begin position="1"/>
        <end position="30"/>
    </location>
</feature>
<reference evidence="2 3" key="1">
    <citation type="submission" date="2016-10" db="EMBL/GenBank/DDBJ databases">
        <authorList>
            <person name="de Groot N.N."/>
        </authorList>
    </citation>
    <scope>NUCLEOTIDE SEQUENCE [LARGE SCALE GENOMIC DNA]</scope>
    <source>
        <strain evidence="2 3">DSM 27375</strain>
    </source>
</reference>
<sequence>MFRKNCVWRFVPRFVMSVMMLAAFGAGGHAEPQSLFADRAPLIGVTPQSLLPVSLGQDPAFGPSLFVGRVSGSLFDPAPPRLPATPSISVPNDESGYLAVIRNVIGRAESRRDGYDAIQHAAKILPRKRPTQMTLGEIFAWIDATPGQPHAIGRYQFIPKTLARLVTELDLGPEVVFTPAVQDRLSDMLLREAGLYEARQGQIPRREFMNNLAKIWAGLPTSTGKSHYHGYAGNKATMSWAEFDREMARIFAG</sequence>
<protein>
    <recommendedName>
        <fullName evidence="4">Muramidase (Phage lambda lysozyme)</fullName>
    </recommendedName>
</protein>
<evidence type="ECO:0008006" key="4">
    <source>
        <dbReference type="Google" id="ProtNLM"/>
    </source>
</evidence>
<dbReference type="RefSeq" id="WP_074645290.1">
    <property type="nucleotide sequence ID" value="NZ_FNBL01000006.1"/>
</dbReference>
<gene>
    <name evidence="2" type="ORF">SAMN04488117_106170</name>
</gene>
<dbReference type="EMBL" id="FNBL01000006">
    <property type="protein sequence ID" value="SDF69419.1"/>
    <property type="molecule type" value="Genomic_DNA"/>
</dbReference>
<proteinExistence type="predicted"/>
<dbReference type="OrthoDB" id="7851400at2"/>
<evidence type="ECO:0000313" key="2">
    <source>
        <dbReference type="EMBL" id="SDF69419.1"/>
    </source>
</evidence>
<evidence type="ECO:0000256" key="1">
    <source>
        <dbReference type="SAM" id="SignalP"/>
    </source>
</evidence>